<dbReference type="InterPro" id="IPR012337">
    <property type="entry name" value="RNaseH-like_sf"/>
</dbReference>
<dbReference type="Proteomes" id="UP001396334">
    <property type="component" value="Unassembled WGS sequence"/>
</dbReference>
<evidence type="ECO:0008006" key="3">
    <source>
        <dbReference type="Google" id="ProtNLM"/>
    </source>
</evidence>
<dbReference type="InterPro" id="IPR044730">
    <property type="entry name" value="RNase_H-like_dom_plant"/>
</dbReference>
<accession>A0ABR2NAL2</accession>
<evidence type="ECO:0000313" key="2">
    <source>
        <dbReference type="Proteomes" id="UP001396334"/>
    </source>
</evidence>
<dbReference type="Gene3D" id="3.30.420.10">
    <property type="entry name" value="Ribonuclease H-like superfamily/Ribonuclease H"/>
    <property type="match status" value="1"/>
</dbReference>
<dbReference type="InterPro" id="IPR036397">
    <property type="entry name" value="RNaseH_sf"/>
</dbReference>
<proteinExistence type="predicted"/>
<gene>
    <name evidence="1" type="ORF">V6N11_037808</name>
</gene>
<dbReference type="EMBL" id="JBBPBN010000191">
    <property type="protein sequence ID" value="KAK8973208.1"/>
    <property type="molecule type" value="Genomic_DNA"/>
</dbReference>
<dbReference type="PANTHER" id="PTHR33033:SF118">
    <property type="entry name" value="OS02G0175302 PROTEIN"/>
    <property type="match status" value="1"/>
</dbReference>
<dbReference type="CDD" id="cd06222">
    <property type="entry name" value="RNase_H_like"/>
    <property type="match status" value="1"/>
</dbReference>
<keyword evidence="2" id="KW-1185">Reference proteome</keyword>
<name>A0ABR2NAL2_9ROSI</name>
<dbReference type="SUPFAM" id="SSF53098">
    <property type="entry name" value="Ribonuclease H-like"/>
    <property type="match status" value="1"/>
</dbReference>
<comment type="caution">
    <text evidence="1">The sequence shown here is derived from an EMBL/GenBank/DDBJ whole genome shotgun (WGS) entry which is preliminary data.</text>
</comment>
<sequence length="160" mass="17967">MFFAKLDPLFLLKSAKDDWTLNMDNWRDDQISISGTLNVDRNSKVQRSPPVQGCAKFNVDGASKGEAACCGGVLRLEVGTVRALFSGPVKGSGSDFDELTAVKTSLEVFAEAEWSEAFHLVIETYSKVILNWLRDWQQRPWILWQILLEIDRMAKSIGNV</sequence>
<organism evidence="1 2">
    <name type="scientific">Hibiscus sabdariffa</name>
    <name type="common">roselle</name>
    <dbReference type="NCBI Taxonomy" id="183260"/>
    <lineage>
        <taxon>Eukaryota</taxon>
        <taxon>Viridiplantae</taxon>
        <taxon>Streptophyta</taxon>
        <taxon>Embryophyta</taxon>
        <taxon>Tracheophyta</taxon>
        <taxon>Spermatophyta</taxon>
        <taxon>Magnoliopsida</taxon>
        <taxon>eudicotyledons</taxon>
        <taxon>Gunneridae</taxon>
        <taxon>Pentapetalae</taxon>
        <taxon>rosids</taxon>
        <taxon>malvids</taxon>
        <taxon>Malvales</taxon>
        <taxon>Malvaceae</taxon>
        <taxon>Malvoideae</taxon>
        <taxon>Hibiscus</taxon>
    </lineage>
</organism>
<protein>
    <recommendedName>
        <fullName evidence="3">RNase H type-1 domain-containing protein</fullName>
    </recommendedName>
</protein>
<evidence type="ECO:0000313" key="1">
    <source>
        <dbReference type="EMBL" id="KAK8973208.1"/>
    </source>
</evidence>
<reference evidence="1 2" key="1">
    <citation type="journal article" date="2024" name="G3 (Bethesda)">
        <title>Genome assembly of Hibiscus sabdariffa L. provides insights into metabolisms of medicinal natural products.</title>
        <authorList>
            <person name="Kim T."/>
        </authorList>
    </citation>
    <scope>NUCLEOTIDE SEQUENCE [LARGE SCALE GENOMIC DNA]</scope>
    <source>
        <strain evidence="1">TK-2024</strain>
        <tissue evidence="1">Old leaves</tissue>
    </source>
</reference>
<dbReference type="PANTHER" id="PTHR33033">
    <property type="entry name" value="POLYNUCLEOTIDYL TRANSFERASE, RIBONUCLEASE H-LIKE SUPERFAMILY PROTEIN-RELATED"/>
    <property type="match status" value="1"/>
</dbReference>